<dbReference type="eggNOG" id="ENOG5033HMZ">
    <property type="taxonomic scope" value="Bacteria"/>
</dbReference>
<evidence type="ECO:0000313" key="1">
    <source>
        <dbReference type="EMBL" id="ALO48139.1"/>
    </source>
</evidence>
<sequence>MTEDNRDKLNIRLHIYDTDIPVTIAREDEEDYRNAAKLITDTINAYAAHFKGRRSDKELLYMALIEIALRFEQESRRNDTAPYSNILGKLTSEIEEALKG</sequence>
<dbReference type="KEGG" id="peo:AS203_02750"/>
<protein>
    <submittedName>
        <fullName evidence="1">Cell division protein ZapA</fullName>
    </submittedName>
</protein>
<dbReference type="SUPFAM" id="SSF102829">
    <property type="entry name" value="Cell division protein ZapA-like"/>
    <property type="match status" value="1"/>
</dbReference>
<proteinExistence type="predicted"/>
<dbReference type="AlphaFoldDB" id="A0A0S2KIL0"/>
<accession>A0A0S2KIL0</accession>
<dbReference type="Proteomes" id="UP000056252">
    <property type="component" value="Chromosome"/>
</dbReference>
<evidence type="ECO:0000313" key="2">
    <source>
        <dbReference type="Proteomes" id="UP000056252"/>
    </source>
</evidence>
<name>A0A0S2KIL0_9BACT</name>
<reference evidence="2" key="1">
    <citation type="submission" date="2015-11" db="EMBL/GenBank/DDBJ databases">
        <authorList>
            <person name="Holder M.E."/>
            <person name="Ajami N.J."/>
            <person name="Petrosino J.F."/>
        </authorList>
    </citation>
    <scope>NUCLEOTIDE SEQUENCE [LARGE SCALE GENOMIC DNA]</scope>
    <source>
        <strain evidence="2">F0113</strain>
    </source>
</reference>
<dbReference type="InterPro" id="IPR036192">
    <property type="entry name" value="Cell_div_ZapA-like_sf"/>
</dbReference>
<gene>
    <name evidence="1" type="ORF">AS203_02750</name>
</gene>
<keyword evidence="1" id="KW-0132">Cell division</keyword>
<dbReference type="RefSeq" id="WP_060544163.1">
    <property type="nucleotide sequence ID" value="NZ_CAUPOR010000024.1"/>
</dbReference>
<dbReference type="STRING" id="76123.AS203_02750"/>
<dbReference type="GO" id="GO:0051301">
    <property type="term" value="P:cell division"/>
    <property type="evidence" value="ECO:0007669"/>
    <property type="project" value="UniProtKB-KW"/>
</dbReference>
<keyword evidence="1" id="KW-0131">Cell cycle</keyword>
<dbReference type="OrthoDB" id="1079858at2"/>
<dbReference type="EMBL" id="CP013195">
    <property type="protein sequence ID" value="ALO48139.1"/>
    <property type="molecule type" value="Genomic_DNA"/>
</dbReference>
<keyword evidence="2" id="KW-1185">Reference proteome</keyword>
<organism evidence="1 2">
    <name type="scientific">Hoylesella enoeca</name>
    <dbReference type="NCBI Taxonomy" id="76123"/>
    <lineage>
        <taxon>Bacteria</taxon>
        <taxon>Pseudomonadati</taxon>
        <taxon>Bacteroidota</taxon>
        <taxon>Bacteroidia</taxon>
        <taxon>Bacteroidales</taxon>
        <taxon>Prevotellaceae</taxon>
        <taxon>Hoylesella</taxon>
    </lineage>
</organism>
<dbReference type="InterPro" id="IPR007838">
    <property type="entry name" value="Cell_div_ZapA-like"/>
</dbReference>
<dbReference type="Pfam" id="PF05164">
    <property type="entry name" value="ZapA"/>
    <property type="match status" value="1"/>
</dbReference>